<sequence>MSGDSSKRSNLIDVTYQQLHTILSGHLEGVTQDHVSDILKHRVDHLRSLATPFGKPTDASKKRIDTGSVTLRDGVVLKVEDADKAYVFAVSKHFGIDEVEALVLLRSFLYNEGLPSDTGSNSSTSLIDELLDAITPFYYSEKLFVLRCLIPLFRATAVPDNPLYEISNDWVQKIVPDANSFAKTLIEEYKRKLQLDLPIELETQPKKAANWVKQNAREQLVMLEVLFWTMWDSATCDGYLVEQVYNAAYGTNLGSAQKNGALLMDEEGRQLGQDCAALWILLTIEVLELERVAEPGGIEISDNPRDQDIYWASPDSLQRIHHLVTTNQHSQFACSYLAWAFVLSRLAQIASELKEIPKQYSKFFENLISPADRSYQKDSQPVHSLMAHTCLQPDVGLFNLLLTLLTNSPFFVTAVAWRTGSTVTDPNAVAYRSVLKGLVIALMELVPVELVPDFEGLVDVWIALFGRSESKSVSAICRQFWQSDWSMGISRRAIFDVARSRFPILPRPLLRLLRAMTAVGFLDTDPLSTADHGTEGEQLDEDRELCARHVFYHFQRLPTFTQVVPASSCTGAHALYEKIPERYTSSSTVTPLTYTNLHPIKLPGGSLLPARSQGKLLNAEGGNLVVISWTHEHSGWKVILEILTDYVNRRRLFAGSSYHDISFGRKREQHTALGLKEIGVEMDEAGDEDIAVDALDLVRSVIQDNPVLAEAMLDALEAGDCVVSHTTTESSSPDLVQLTTTILEEALSRSDPQQKNHPRTSLITSTMSVLTALLALPKYSNRVWLYIRSTASLFGSEKNVGITSAVLAAERLTGHYTMTLALLHLVQQLLNEACSSVLNVLQHTPKLQQVKEEVLMRAARFGFVHSEIWIEHVGWKYAQVGDRFEIDWSSGGKFLHRGAEKCIALPSRCAICQID</sequence>
<evidence type="ECO:0000259" key="10">
    <source>
        <dbReference type="Pfam" id="PF10487"/>
    </source>
</evidence>
<dbReference type="PANTHER" id="PTHR31431:SF1">
    <property type="entry name" value="NUCLEOPORIN NUP188"/>
    <property type="match status" value="1"/>
</dbReference>
<evidence type="ECO:0000259" key="11">
    <source>
        <dbReference type="Pfam" id="PF21093"/>
    </source>
</evidence>
<evidence type="ECO:0000256" key="8">
    <source>
        <dbReference type="ARBA" id="ARBA00038387"/>
    </source>
</evidence>
<keyword evidence="13" id="KW-1185">Reference proteome</keyword>
<name>A0A4R0R8Y0_9APHY</name>
<evidence type="ECO:0000313" key="13">
    <source>
        <dbReference type="Proteomes" id="UP000292702"/>
    </source>
</evidence>
<dbReference type="InterPro" id="IPR018864">
    <property type="entry name" value="Nucleoporin_Nup188_N"/>
</dbReference>
<keyword evidence="4" id="KW-0653">Protein transport</keyword>
<dbReference type="STRING" id="92696.A0A4R0R8Y0"/>
<dbReference type="InterPro" id="IPR048883">
    <property type="entry name" value="Nup188_N-subdom_III"/>
</dbReference>
<comment type="similarity">
    <text evidence="8">Belongs to the Nup188 family.</text>
</comment>
<feature type="domain" description="Nucleoporin Nup188 N-terminal" evidence="10">
    <location>
        <begin position="35"/>
        <end position="369"/>
    </location>
</feature>
<keyword evidence="6" id="KW-0906">Nuclear pore complex</keyword>
<dbReference type="GO" id="GO:0006405">
    <property type="term" value="P:RNA export from nucleus"/>
    <property type="evidence" value="ECO:0007669"/>
    <property type="project" value="TreeGrafter"/>
</dbReference>
<evidence type="ECO:0000256" key="9">
    <source>
        <dbReference type="ARBA" id="ARBA00040174"/>
    </source>
</evidence>
<keyword evidence="7" id="KW-0539">Nucleus</keyword>
<dbReference type="EMBL" id="RWJN01000248">
    <property type="protein sequence ID" value="TCD64240.1"/>
    <property type="molecule type" value="Genomic_DNA"/>
</dbReference>
<dbReference type="OrthoDB" id="102511at2759"/>
<feature type="domain" description="Nucleoporin Nup188 N-terminal subdomain III" evidence="11">
    <location>
        <begin position="687"/>
        <end position="886"/>
    </location>
</feature>
<keyword evidence="5" id="KW-0811">Translocation</keyword>
<evidence type="ECO:0000256" key="1">
    <source>
        <dbReference type="ARBA" id="ARBA00004567"/>
    </source>
</evidence>
<dbReference type="Pfam" id="PF21093">
    <property type="entry name" value="Nup188_N-subdom_III"/>
    <property type="match status" value="1"/>
</dbReference>
<dbReference type="GO" id="GO:0044611">
    <property type="term" value="C:nuclear pore inner ring"/>
    <property type="evidence" value="ECO:0007669"/>
    <property type="project" value="TreeGrafter"/>
</dbReference>
<keyword evidence="3" id="KW-0509">mRNA transport</keyword>
<dbReference type="Proteomes" id="UP000292702">
    <property type="component" value="Unassembled WGS sequence"/>
</dbReference>
<reference evidence="12 13" key="1">
    <citation type="submission" date="2018-11" db="EMBL/GenBank/DDBJ databases">
        <title>Genome assembly of Steccherinum ochraceum LE-BIN_3174, the white-rot fungus of the Steccherinaceae family (The Residual Polyporoid clade, Polyporales, Basidiomycota).</title>
        <authorList>
            <person name="Fedorova T.V."/>
            <person name="Glazunova O.A."/>
            <person name="Landesman E.O."/>
            <person name="Moiseenko K.V."/>
            <person name="Psurtseva N.V."/>
            <person name="Savinova O.S."/>
            <person name="Shakhova N.V."/>
            <person name="Tyazhelova T.V."/>
            <person name="Vasina D.V."/>
        </authorList>
    </citation>
    <scope>NUCLEOTIDE SEQUENCE [LARGE SCALE GENOMIC DNA]</scope>
    <source>
        <strain evidence="12 13">LE-BIN_3174</strain>
    </source>
</reference>
<dbReference type="Pfam" id="PF10487">
    <property type="entry name" value="Nup188_N"/>
    <property type="match status" value="1"/>
</dbReference>
<dbReference type="AlphaFoldDB" id="A0A4R0R8Y0"/>
<evidence type="ECO:0000256" key="4">
    <source>
        <dbReference type="ARBA" id="ARBA00022927"/>
    </source>
</evidence>
<evidence type="ECO:0000313" key="12">
    <source>
        <dbReference type="EMBL" id="TCD64240.1"/>
    </source>
</evidence>
<dbReference type="GO" id="GO:0017056">
    <property type="term" value="F:structural constituent of nuclear pore"/>
    <property type="evidence" value="ECO:0007669"/>
    <property type="project" value="InterPro"/>
</dbReference>
<comment type="caution">
    <text evidence="12">The sequence shown here is derived from an EMBL/GenBank/DDBJ whole genome shotgun (WGS) entry which is preliminary data.</text>
</comment>
<evidence type="ECO:0000256" key="2">
    <source>
        <dbReference type="ARBA" id="ARBA00022448"/>
    </source>
</evidence>
<accession>A0A4R0R8Y0</accession>
<protein>
    <recommendedName>
        <fullName evidence="9">Nucleoporin NUP188</fullName>
    </recommendedName>
</protein>
<dbReference type="GO" id="GO:0006606">
    <property type="term" value="P:protein import into nucleus"/>
    <property type="evidence" value="ECO:0007669"/>
    <property type="project" value="TreeGrafter"/>
</dbReference>
<evidence type="ECO:0000256" key="7">
    <source>
        <dbReference type="ARBA" id="ARBA00023242"/>
    </source>
</evidence>
<evidence type="ECO:0000256" key="6">
    <source>
        <dbReference type="ARBA" id="ARBA00023132"/>
    </source>
</evidence>
<evidence type="ECO:0000256" key="5">
    <source>
        <dbReference type="ARBA" id="ARBA00023010"/>
    </source>
</evidence>
<comment type="subcellular location">
    <subcellularLocation>
        <location evidence="1">Nucleus</location>
        <location evidence="1">Nuclear pore complex</location>
    </subcellularLocation>
</comment>
<dbReference type="GO" id="GO:0051028">
    <property type="term" value="P:mRNA transport"/>
    <property type="evidence" value="ECO:0007669"/>
    <property type="project" value="UniProtKB-KW"/>
</dbReference>
<evidence type="ECO:0000256" key="3">
    <source>
        <dbReference type="ARBA" id="ARBA00022816"/>
    </source>
</evidence>
<dbReference type="PANTHER" id="PTHR31431">
    <property type="entry name" value="NUCLEOPORIN NUP188 HOMOLOG"/>
    <property type="match status" value="1"/>
</dbReference>
<proteinExistence type="inferred from homology"/>
<keyword evidence="2" id="KW-0813">Transport</keyword>
<organism evidence="12 13">
    <name type="scientific">Steccherinum ochraceum</name>
    <dbReference type="NCBI Taxonomy" id="92696"/>
    <lineage>
        <taxon>Eukaryota</taxon>
        <taxon>Fungi</taxon>
        <taxon>Dikarya</taxon>
        <taxon>Basidiomycota</taxon>
        <taxon>Agaricomycotina</taxon>
        <taxon>Agaricomycetes</taxon>
        <taxon>Polyporales</taxon>
        <taxon>Steccherinaceae</taxon>
        <taxon>Steccherinum</taxon>
    </lineage>
</organism>
<dbReference type="InterPro" id="IPR044840">
    <property type="entry name" value="Nup188"/>
</dbReference>
<gene>
    <name evidence="12" type="ORF">EIP91_004342</name>
</gene>